<dbReference type="eggNOG" id="arCOG04488">
    <property type="taxonomic scope" value="Archaea"/>
</dbReference>
<dbReference type="SUPFAM" id="SSF50891">
    <property type="entry name" value="Cyclophilin-like"/>
    <property type="match status" value="1"/>
</dbReference>
<dbReference type="RefSeq" id="WP_015590158.1">
    <property type="nucleotide sequence ID" value="NC_021169.1"/>
</dbReference>
<dbReference type="InterPro" id="IPR007256">
    <property type="entry name" value="TM1367-like"/>
</dbReference>
<organism evidence="2 3">
    <name type="scientific">Archaeoglobus sulfaticallidus PM70-1</name>
    <dbReference type="NCBI Taxonomy" id="387631"/>
    <lineage>
        <taxon>Archaea</taxon>
        <taxon>Methanobacteriati</taxon>
        <taxon>Methanobacteriota</taxon>
        <taxon>Archaeoglobi</taxon>
        <taxon>Archaeoglobales</taxon>
        <taxon>Archaeoglobaceae</taxon>
        <taxon>Archaeoglobus</taxon>
    </lineage>
</organism>
<dbReference type="Proteomes" id="UP000013307">
    <property type="component" value="Chromosome"/>
</dbReference>
<protein>
    <recommendedName>
        <fullName evidence="1">Cyclophilin TM1367-like domain-containing protein</fullName>
    </recommendedName>
</protein>
<dbReference type="HOGENOM" id="CLU_144084_1_0_2"/>
<proteinExistence type="predicted"/>
<dbReference type="PIRSF" id="PIRSF006456">
    <property type="entry name" value="UCP006456"/>
    <property type="match status" value="1"/>
</dbReference>
<evidence type="ECO:0000259" key="1">
    <source>
        <dbReference type="Pfam" id="PF04126"/>
    </source>
</evidence>
<dbReference type="KEGG" id="ast:Asulf_00538"/>
<evidence type="ECO:0000313" key="2">
    <source>
        <dbReference type="EMBL" id="AGK60559.1"/>
    </source>
</evidence>
<evidence type="ECO:0000313" key="3">
    <source>
        <dbReference type="Proteomes" id="UP000013307"/>
    </source>
</evidence>
<gene>
    <name evidence="2" type="ORF">Asulf_00538</name>
</gene>
<sequence length="119" mass="13398">MFVRVGDIVREIELLPTKTAEIIKNSLPIRGIVNRWGDEIYFHTDIEVSEEDNSKEVVELGDVAYWIPGKAICIFFGKTPISDDKIRPASAVNVFGKVKGSLEELKSIMDGEEIELFVE</sequence>
<dbReference type="OrthoDB" id="31132at2157"/>
<dbReference type="InterPro" id="IPR029000">
    <property type="entry name" value="Cyclophilin-like_dom_sf"/>
</dbReference>
<dbReference type="GeneID" id="15392181"/>
<dbReference type="EMBL" id="CP005290">
    <property type="protein sequence ID" value="AGK60559.1"/>
    <property type="molecule type" value="Genomic_DNA"/>
</dbReference>
<dbReference type="InterPro" id="IPR025658">
    <property type="entry name" value="Cyclophilin_TM1367"/>
</dbReference>
<name>N0BAE2_9EURY</name>
<accession>N0BAE2</accession>
<feature type="domain" description="Cyclophilin TM1367-like" evidence="1">
    <location>
        <begin position="4"/>
        <end position="115"/>
    </location>
</feature>
<dbReference type="AlphaFoldDB" id="N0BAE2"/>
<reference evidence="2 3" key="1">
    <citation type="journal article" date="2013" name="Genome Announc.">
        <title>Complete Genome Sequence of the Thermophilic and Facultatively Chemolithoautotrophic Sulfate Reducer Archaeoglobus sulfaticallidus Strain PM70-1T.</title>
        <authorList>
            <person name="Stokke R."/>
            <person name="Hocking W.P."/>
            <person name="Steinsbu B.O."/>
            <person name="Steen I.H."/>
        </authorList>
    </citation>
    <scope>NUCLEOTIDE SEQUENCE [LARGE SCALE GENOMIC DNA]</scope>
    <source>
        <strain evidence="2">PM70-1</strain>
    </source>
</reference>
<keyword evidence="3" id="KW-1185">Reference proteome</keyword>
<dbReference type="Pfam" id="PF04126">
    <property type="entry name" value="Cyclophil_like"/>
    <property type="match status" value="1"/>
</dbReference>
<dbReference type="STRING" id="387631.Asulf_00538"/>
<dbReference type="Gene3D" id="2.40.100.20">
    <property type="match status" value="1"/>
</dbReference>